<dbReference type="GO" id="GO:0016020">
    <property type="term" value="C:membrane"/>
    <property type="evidence" value="ECO:0007669"/>
    <property type="project" value="UniProtKB-SubCell"/>
</dbReference>
<evidence type="ECO:0000256" key="6">
    <source>
        <dbReference type="ARBA" id="ARBA00023136"/>
    </source>
</evidence>
<feature type="region of interest" description="Disordered" evidence="8">
    <location>
        <begin position="1"/>
        <end position="24"/>
    </location>
</feature>
<dbReference type="PANTHER" id="PTHR43341">
    <property type="entry name" value="AMINO ACID PERMEASE"/>
    <property type="match status" value="1"/>
</dbReference>
<dbReference type="InterPro" id="IPR000456">
    <property type="entry name" value="Ribosomal_bL17"/>
</dbReference>
<dbReference type="GO" id="GO:1990904">
    <property type="term" value="C:ribonucleoprotein complex"/>
    <property type="evidence" value="ECO:0007669"/>
    <property type="project" value="UniProtKB-KW"/>
</dbReference>
<feature type="compositionally biased region" description="Basic and acidic residues" evidence="8">
    <location>
        <begin position="15"/>
        <end position="24"/>
    </location>
</feature>
<dbReference type="Pfam" id="PF01196">
    <property type="entry name" value="Ribosomal_L17"/>
    <property type="match status" value="1"/>
</dbReference>
<dbReference type="NCBIfam" id="TIGR00059">
    <property type="entry name" value="L17"/>
    <property type="match status" value="1"/>
</dbReference>
<keyword evidence="6 9" id="KW-0472">Membrane</keyword>
<dbReference type="InterPro" id="IPR036373">
    <property type="entry name" value="Ribosomal_bL17_sf"/>
</dbReference>
<feature type="transmembrane region" description="Helical" evidence="9">
    <location>
        <begin position="490"/>
        <end position="508"/>
    </location>
</feature>
<sequence length="803" mass="88092">MAERSSSEKPTYNNEKGKNGSDYEVNHAVDPVGEEYVVERKLQRQLKNRHIAMISIGGVIGTGLFLGTANSLRSGGPIGLLLGYIVVGSICYSVMVSLGEMIAYLPIPGGHIKLAERFVDPAFSFTMGWNYWYNWTIILPAELAAAAVLINYWMHERINDALWISICLIVVVVINMLGAGVYGECEFIFASIKVITITGLIILGIVLDLGGGPNHDRLGFRYWKNPGPFVQFFGIAGAKGQFLGWWSVMTQAAFSFIGTEIVAIAAGEAKNPRRNLPKAIRRVYIRILLFYIGGTLIIGLLVPSNHPDLNLDTGDAAASPFVIAIQTAGIKGLPSVINAALLTSAWSAASSDLYTSSRALYGLALAGNAPKVFAKVSKSGLPYVSVIFCSLFSALAYMSVSSGAGKVFNWFANMTSVAGLMTWFGISFTYIRFYAGMKAQGIDRSKLPFASKLQPFAAWYAMIFCLLICFFSGWKVFLKGNWAVDTFVTNYIPLVLFPILYIGAKFVHRQPMHKPHEMDFYSGIAEIEADTYDEPPPKNAWEKFWSISCLRAAIESISKSDEIGLFRNLVSSLLQHEQITTTVAKAKETARLAEKVISLAKKGTLPARQDAEAFLLNPHSILDKLFTTYRNRYLQRPGGYTRILKYGHRQGDHAPKAILQLVDGPRDLKLQMAARAVGRETASSFVVNEPGRGLRERTKWAVDKALKFSGQEGKERLEKIAQAHANKLLAEPRTSSGLSDRSLPASERGNRRIRAGERLTGMSTSATGLGLAKGTLGKKPAPRVPGFWYKGWQQKVGLPAPSA</sequence>
<dbReference type="PANTHER" id="PTHR43341:SF20">
    <property type="entry name" value="AAT FAMILY AMINO ACID TRANSPORTER"/>
    <property type="match status" value="1"/>
</dbReference>
<comment type="subcellular location">
    <subcellularLocation>
        <location evidence="1">Membrane</location>
        <topology evidence="1">Multi-pass membrane protein</topology>
    </subcellularLocation>
</comment>
<proteinExistence type="inferred from homology"/>
<dbReference type="InterPro" id="IPR004840">
    <property type="entry name" value="Amino_acid_permease_CS"/>
</dbReference>
<feature type="transmembrane region" description="Helical" evidence="9">
    <location>
        <begin position="187"/>
        <end position="207"/>
    </location>
</feature>
<keyword evidence="7" id="KW-0687">Ribonucleoprotein</keyword>
<feature type="domain" description="Amino acid permease/ SLC12A" evidence="10">
    <location>
        <begin position="50"/>
        <end position="513"/>
    </location>
</feature>
<dbReference type="GO" id="GO:0005840">
    <property type="term" value="C:ribosome"/>
    <property type="evidence" value="ECO:0007669"/>
    <property type="project" value="UniProtKB-KW"/>
</dbReference>
<feature type="transmembrane region" description="Helical" evidence="9">
    <location>
        <begin position="322"/>
        <end position="348"/>
    </location>
</feature>
<dbReference type="Pfam" id="PF00324">
    <property type="entry name" value="AA_permease"/>
    <property type="match status" value="1"/>
</dbReference>
<comment type="caution">
    <text evidence="11">The sequence shown here is derived from an EMBL/GenBank/DDBJ whole genome shotgun (WGS) entry which is preliminary data.</text>
</comment>
<dbReference type="Gene3D" id="3.90.1030.10">
    <property type="entry name" value="Ribosomal protein L17"/>
    <property type="match status" value="1"/>
</dbReference>
<dbReference type="AlphaFoldDB" id="A0A8H3DWF1"/>
<evidence type="ECO:0000313" key="12">
    <source>
        <dbReference type="Proteomes" id="UP000663827"/>
    </source>
</evidence>
<dbReference type="FunFam" id="1.20.1740.10:FF:000006">
    <property type="entry name" value="General amino acid permease"/>
    <property type="match status" value="1"/>
</dbReference>
<feature type="transmembrane region" description="Helical" evidence="9">
    <location>
        <begin position="50"/>
        <end position="69"/>
    </location>
</feature>
<evidence type="ECO:0000256" key="5">
    <source>
        <dbReference type="ARBA" id="ARBA00022989"/>
    </source>
</evidence>
<dbReference type="InterPro" id="IPR004841">
    <property type="entry name" value="AA-permease/SLC12A_dom"/>
</dbReference>
<feature type="transmembrane region" description="Helical" evidence="9">
    <location>
        <begin position="81"/>
        <end position="107"/>
    </location>
</feature>
<name>A0A8H3DWF1_9AGAM</name>
<dbReference type="Proteomes" id="UP000663827">
    <property type="component" value="Unassembled WGS sequence"/>
</dbReference>
<feature type="transmembrane region" description="Helical" evidence="9">
    <location>
        <begin position="410"/>
        <end position="435"/>
    </location>
</feature>
<dbReference type="SUPFAM" id="SSF64263">
    <property type="entry name" value="Prokaryotic ribosomal protein L17"/>
    <property type="match status" value="1"/>
</dbReference>
<evidence type="ECO:0000256" key="3">
    <source>
        <dbReference type="ARBA" id="ARBA00022692"/>
    </source>
</evidence>
<gene>
    <name evidence="11" type="ORF">RDB_LOCUS25845</name>
</gene>
<dbReference type="GO" id="GO:0006412">
    <property type="term" value="P:translation"/>
    <property type="evidence" value="ECO:0007669"/>
    <property type="project" value="InterPro"/>
</dbReference>
<evidence type="ECO:0000256" key="9">
    <source>
        <dbReference type="SAM" id="Phobius"/>
    </source>
</evidence>
<evidence type="ECO:0000259" key="10">
    <source>
        <dbReference type="Pfam" id="PF00324"/>
    </source>
</evidence>
<evidence type="ECO:0000256" key="8">
    <source>
        <dbReference type="SAM" id="MobiDB-lite"/>
    </source>
</evidence>
<feature type="transmembrane region" description="Helical" evidence="9">
    <location>
        <begin position="132"/>
        <end position="154"/>
    </location>
</feature>
<keyword evidence="5 9" id="KW-1133">Transmembrane helix</keyword>
<feature type="transmembrane region" description="Helical" evidence="9">
    <location>
        <begin position="380"/>
        <end position="398"/>
    </location>
</feature>
<organism evidence="11 12">
    <name type="scientific">Rhizoctonia solani</name>
    <dbReference type="NCBI Taxonomy" id="456999"/>
    <lineage>
        <taxon>Eukaryota</taxon>
        <taxon>Fungi</taxon>
        <taxon>Dikarya</taxon>
        <taxon>Basidiomycota</taxon>
        <taxon>Agaricomycotina</taxon>
        <taxon>Agaricomycetes</taxon>
        <taxon>Cantharellales</taxon>
        <taxon>Ceratobasidiaceae</taxon>
        <taxon>Rhizoctonia</taxon>
    </lineage>
</organism>
<keyword evidence="2" id="KW-0813">Transport</keyword>
<accession>A0A8H3DWF1</accession>
<evidence type="ECO:0000313" key="11">
    <source>
        <dbReference type="EMBL" id="CAE7083775.1"/>
    </source>
</evidence>
<dbReference type="EMBL" id="CAJNJQ010000520">
    <property type="protein sequence ID" value="CAE7083775.1"/>
    <property type="molecule type" value="Genomic_DNA"/>
</dbReference>
<keyword evidence="7" id="KW-0689">Ribosomal protein</keyword>
<dbReference type="InterPro" id="IPR050524">
    <property type="entry name" value="APC_YAT"/>
</dbReference>
<evidence type="ECO:0000256" key="7">
    <source>
        <dbReference type="RuleBase" id="RU000660"/>
    </source>
</evidence>
<evidence type="ECO:0000256" key="1">
    <source>
        <dbReference type="ARBA" id="ARBA00004141"/>
    </source>
</evidence>
<evidence type="ECO:0000256" key="2">
    <source>
        <dbReference type="ARBA" id="ARBA00022448"/>
    </source>
</evidence>
<comment type="similarity">
    <text evidence="7">Belongs to the bacterial ribosomal protein bL17 family.</text>
</comment>
<evidence type="ECO:0000256" key="4">
    <source>
        <dbReference type="ARBA" id="ARBA00022970"/>
    </source>
</evidence>
<feature type="transmembrane region" description="Helical" evidence="9">
    <location>
        <begin position="161"/>
        <end position="181"/>
    </location>
</feature>
<feature type="transmembrane region" description="Helical" evidence="9">
    <location>
        <begin position="283"/>
        <end position="302"/>
    </location>
</feature>
<keyword evidence="4" id="KW-0029">Amino-acid transport</keyword>
<dbReference type="GO" id="GO:0015171">
    <property type="term" value="F:amino acid transmembrane transporter activity"/>
    <property type="evidence" value="ECO:0007669"/>
    <property type="project" value="TreeGrafter"/>
</dbReference>
<feature type="region of interest" description="Disordered" evidence="8">
    <location>
        <begin position="728"/>
        <end position="756"/>
    </location>
</feature>
<keyword evidence="3 9" id="KW-0812">Transmembrane</keyword>
<dbReference type="Gene3D" id="1.20.1740.10">
    <property type="entry name" value="Amino acid/polyamine transporter I"/>
    <property type="match status" value="1"/>
</dbReference>
<feature type="transmembrane region" description="Helical" evidence="9">
    <location>
        <begin position="456"/>
        <end position="478"/>
    </location>
</feature>
<dbReference type="GO" id="GO:0003735">
    <property type="term" value="F:structural constituent of ribosome"/>
    <property type="evidence" value="ECO:0007669"/>
    <property type="project" value="InterPro"/>
</dbReference>
<dbReference type="PROSITE" id="PS00218">
    <property type="entry name" value="AMINO_ACID_PERMEASE_1"/>
    <property type="match status" value="1"/>
</dbReference>
<protein>
    <recommendedName>
        <fullName evidence="10">Amino acid permease/ SLC12A domain-containing protein</fullName>
    </recommendedName>
</protein>
<reference evidence="11" key="1">
    <citation type="submission" date="2021-01" db="EMBL/GenBank/DDBJ databases">
        <authorList>
            <person name="Kaushik A."/>
        </authorList>
    </citation>
    <scope>NUCLEOTIDE SEQUENCE</scope>
    <source>
        <strain evidence="11">AG5</strain>
    </source>
</reference>